<dbReference type="InterPro" id="IPR006439">
    <property type="entry name" value="HAD-SF_hydro_IA"/>
</dbReference>
<dbReference type="Proteomes" id="UP000323521">
    <property type="component" value="Chromosome"/>
</dbReference>
<dbReference type="EMBL" id="CP017634">
    <property type="protein sequence ID" value="ATW26395.1"/>
    <property type="molecule type" value="Genomic_DNA"/>
</dbReference>
<dbReference type="InterPro" id="IPR041492">
    <property type="entry name" value="HAD_2"/>
</dbReference>
<accession>A0A3G1KW03</accession>
<gene>
    <name evidence="1" type="ORF">DCMF_17985</name>
</gene>
<dbReference type="Gene3D" id="3.40.50.1000">
    <property type="entry name" value="HAD superfamily/HAD-like"/>
    <property type="match status" value="1"/>
</dbReference>
<dbReference type="InterPro" id="IPR023214">
    <property type="entry name" value="HAD_sf"/>
</dbReference>
<evidence type="ECO:0000313" key="2">
    <source>
        <dbReference type="Proteomes" id="UP000323521"/>
    </source>
</evidence>
<dbReference type="InterPro" id="IPR036412">
    <property type="entry name" value="HAD-like_sf"/>
</dbReference>
<protein>
    <recommendedName>
        <fullName evidence="3">HAD-IA family hydrolase</fullName>
    </recommendedName>
</protein>
<dbReference type="AlphaFoldDB" id="A0A3G1KW03"/>
<sequence length="215" mass="24275">MSIDTVLFDLDGTVADSLPLIKRTYKEVFQEMHIPWGDDEVMKYIGLPLRQIGGMMAGLGKEEEFFETYQRHYRKLHDQYLGVFPGTREMLTVLREKGFSLGLVTSKSRYGAEMTLSLIDLGPFFSVVVTVDDTELHKPHPDPVLLALEKLKKAPPEAIFVGDSPFDIGAGNRAGVTTIAVTWGMAVKEELLKYRPSFTVDTREELLHRIEELGR</sequence>
<dbReference type="RefSeq" id="WP_148135704.1">
    <property type="nucleotide sequence ID" value="NZ_CP017634.1"/>
</dbReference>
<dbReference type="InterPro" id="IPR050155">
    <property type="entry name" value="HAD-like_hydrolase_sf"/>
</dbReference>
<dbReference type="SUPFAM" id="SSF56784">
    <property type="entry name" value="HAD-like"/>
    <property type="match status" value="1"/>
</dbReference>
<dbReference type="Pfam" id="PF13419">
    <property type="entry name" value="HAD_2"/>
    <property type="match status" value="1"/>
</dbReference>
<reference evidence="1 2" key="1">
    <citation type="submission" date="2016-10" db="EMBL/GenBank/DDBJ databases">
        <title>Complete Genome Sequence of Peptococcaceae strain DCMF.</title>
        <authorList>
            <person name="Edwards R.J."/>
            <person name="Holland S.I."/>
            <person name="Deshpande N.P."/>
            <person name="Wong Y.K."/>
            <person name="Ertan H."/>
            <person name="Manefield M."/>
            <person name="Russell T.L."/>
            <person name="Lee M.J."/>
        </authorList>
    </citation>
    <scope>NUCLEOTIDE SEQUENCE [LARGE SCALE GENOMIC DNA]</scope>
    <source>
        <strain evidence="1 2">DCMF</strain>
    </source>
</reference>
<dbReference type="GO" id="GO:0005829">
    <property type="term" value="C:cytosol"/>
    <property type="evidence" value="ECO:0007669"/>
    <property type="project" value="TreeGrafter"/>
</dbReference>
<dbReference type="PANTHER" id="PTHR43434:SF1">
    <property type="entry name" value="PHOSPHOGLYCOLATE PHOSPHATASE"/>
    <property type="match status" value="1"/>
</dbReference>
<evidence type="ECO:0008006" key="3">
    <source>
        <dbReference type="Google" id="ProtNLM"/>
    </source>
</evidence>
<organism evidence="1 2">
    <name type="scientific">Formimonas warabiya</name>
    <dbReference type="NCBI Taxonomy" id="1761012"/>
    <lineage>
        <taxon>Bacteria</taxon>
        <taxon>Bacillati</taxon>
        <taxon>Bacillota</taxon>
        <taxon>Clostridia</taxon>
        <taxon>Eubacteriales</taxon>
        <taxon>Peptococcaceae</taxon>
        <taxon>Candidatus Formimonas</taxon>
    </lineage>
</organism>
<name>A0A3G1KW03_FORW1</name>
<keyword evidence="2" id="KW-1185">Reference proteome</keyword>
<dbReference type="KEGG" id="fwa:DCMF_17985"/>
<dbReference type="NCBIfam" id="TIGR01549">
    <property type="entry name" value="HAD-SF-IA-v1"/>
    <property type="match status" value="1"/>
</dbReference>
<dbReference type="NCBIfam" id="TIGR01509">
    <property type="entry name" value="HAD-SF-IA-v3"/>
    <property type="match status" value="1"/>
</dbReference>
<dbReference type="PANTHER" id="PTHR43434">
    <property type="entry name" value="PHOSPHOGLYCOLATE PHOSPHATASE"/>
    <property type="match status" value="1"/>
</dbReference>
<dbReference type="FunFam" id="3.40.50.1000:FF:000022">
    <property type="entry name" value="Phosphoglycolate phosphatase"/>
    <property type="match status" value="1"/>
</dbReference>
<dbReference type="OrthoDB" id="9792518at2"/>
<dbReference type="Gene3D" id="1.10.150.240">
    <property type="entry name" value="Putative phosphatase, domain 2"/>
    <property type="match status" value="1"/>
</dbReference>
<evidence type="ECO:0000313" key="1">
    <source>
        <dbReference type="EMBL" id="ATW26395.1"/>
    </source>
</evidence>
<dbReference type="InterPro" id="IPR023198">
    <property type="entry name" value="PGP-like_dom2"/>
</dbReference>
<dbReference type="GO" id="GO:0008967">
    <property type="term" value="F:phosphoglycolate phosphatase activity"/>
    <property type="evidence" value="ECO:0007669"/>
    <property type="project" value="TreeGrafter"/>
</dbReference>
<proteinExistence type="predicted"/>
<dbReference type="PRINTS" id="PR00413">
    <property type="entry name" value="HADHALOGNASE"/>
</dbReference>
<dbReference type="SFLD" id="SFLDG01135">
    <property type="entry name" value="C1.5.6:_HAD__Beta-PGM__Phospha"/>
    <property type="match status" value="1"/>
</dbReference>
<dbReference type="GO" id="GO:0006281">
    <property type="term" value="P:DNA repair"/>
    <property type="evidence" value="ECO:0007669"/>
    <property type="project" value="TreeGrafter"/>
</dbReference>
<dbReference type="SFLD" id="SFLDG01129">
    <property type="entry name" value="C1.5:_HAD__Beta-PGM__Phosphata"/>
    <property type="match status" value="1"/>
</dbReference>
<dbReference type="SFLD" id="SFLDS00003">
    <property type="entry name" value="Haloacid_Dehalogenase"/>
    <property type="match status" value="1"/>
</dbReference>